<name>A0A4Z2IQT1_9TELE</name>
<proteinExistence type="predicted"/>
<dbReference type="AlphaFoldDB" id="A0A4Z2IQT1"/>
<keyword evidence="2" id="KW-1185">Reference proteome</keyword>
<accession>A0A4Z2IQT1</accession>
<protein>
    <submittedName>
        <fullName evidence="1">Uncharacterized protein</fullName>
    </submittedName>
</protein>
<dbReference type="Proteomes" id="UP000314294">
    <property type="component" value="Unassembled WGS sequence"/>
</dbReference>
<evidence type="ECO:0000313" key="1">
    <source>
        <dbReference type="EMBL" id="TNN79523.1"/>
    </source>
</evidence>
<dbReference type="EMBL" id="SRLO01000064">
    <property type="protein sequence ID" value="TNN79523.1"/>
    <property type="molecule type" value="Genomic_DNA"/>
</dbReference>
<sequence length="75" mass="8404">MGADGGCWKLWTGEIVALTSSWQCECSGPMESGELRGRMFFSSSSVLLGRFPSLMFRVSRRRIFMARAPGTKTRH</sequence>
<evidence type="ECO:0000313" key="2">
    <source>
        <dbReference type="Proteomes" id="UP000314294"/>
    </source>
</evidence>
<comment type="caution">
    <text evidence="1">The sequence shown here is derived from an EMBL/GenBank/DDBJ whole genome shotgun (WGS) entry which is preliminary data.</text>
</comment>
<gene>
    <name evidence="1" type="ORF">EYF80_010340</name>
</gene>
<organism evidence="1 2">
    <name type="scientific">Liparis tanakae</name>
    <name type="common">Tanaka's snailfish</name>
    <dbReference type="NCBI Taxonomy" id="230148"/>
    <lineage>
        <taxon>Eukaryota</taxon>
        <taxon>Metazoa</taxon>
        <taxon>Chordata</taxon>
        <taxon>Craniata</taxon>
        <taxon>Vertebrata</taxon>
        <taxon>Euteleostomi</taxon>
        <taxon>Actinopterygii</taxon>
        <taxon>Neopterygii</taxon>
        <taxon>Teleostei</taxon>
        <taxon>Neoteleostei</taxon>
        <taxon>Acanthomorphata</taxon>
        <taxon>Eupercaria</taxon>
        <taxon>Perciformes</taxon>
        <taxon>Cottioidei</taxon>
        <taxon>Cottales</taxon>
        <taxon>Liparidae</taxon>
        <taxon>Liparis</taxon>
    </lineage>
</organism>
<reference evidence="1 2" key="1">
    <citation type="submission" date="2019-03" db="EMBL/GenBank/DDBJ databases">
        <title>First draft genome of Liparis tanakae, snailfish: a comprehensive survey of snailfish specific genes.</title>
        <authorList>
            <person name="Kim W."/>
            <person name="Song I."/>
            <person name="Jeong J.-H."/>
            <person name="Kim D."/>
            <person name="Kim S."/>
            <person name="Ryu S."/>
            <person name="Song J.Y."/>
            <person name="Lee S.K."/>
        </authorList>
    </citation>
    <scope>NUCLEOTIDE SEQUENCE [LARGE SCALE GENOMIC DNA]</scope>
    <source>
        <tissue evidence="1">Muscle</tissue>
    </source>
</reference>